<protein>
    <submittedName>
        <fullName evidence="2">CUB domain-containing protein</fullName>
    </submittedName>
</protein>
<accession>A0A0R3S413</accession>
<name>A0A0R3S413_9BILA</name>
<reference evidence="2" key="1">
    <citation type="submission" date="2017-02" db="UniProtKB">
        <authorList>
            <consortium name="WormBaseParasite"/>
        </authorList>
    </citation>
    <scope>IDENTIFICATION</scope>
</reference>
<dbReference type="Proteomes" id="UP000050640">
    <property type="component" value="Unplaced"/>
</dbReference>
<keyword evidence="1" id="KW-1185">Reference proteome</keyword>
<evidence type="ECO:0000313" key="2">
    <source>
        <dbReference type="WBParaSite" id="EEL_0000951901-mRNA-1"/>
    </source>
</evidence>
<organism evidence="1 2">
    <name type="scientific">Elaeophora elaphi</name>
    <dbReference type="NCBI Taxonomy" id="1147741"/>
    <lineage>
        <taxon>Eukaryota</taxon>
        <taxon>Metazoa</taxon>
        <taxon>Ecdysozoa</taxon>
        <taxon>Nematoda</taxon>
        <taxon>Chromadorea</taxon>
        <taxon>Rhabditida</taxon>
        <taxon>Spirurina</taxon>
        <taxon>Spiruromorpha</taxon>
        <taxon>Filarioidea</taxon>
        <taxon>Onchocercidae</taxon>
        <taxon>Elaeophora</taxon>
    </lineage>
</organism>
<evidence type="ECO:0000313" key="1">
    <source>
        <dbReference type="Proteomes" id="UP000050640"/>
    </source>
</evidence>
<dbReference type="STRING" id="1147741.A0A0R3S413"/>
<dbReference type="WBParaSite" id="EEL_0000951901-mRNA-1">
    <property type="protein sequence ID" value="EEL_0000951901-mRNA-1"/>
    <property type="gene ID" value="EEL_0000951901"/>
</dbReference>
<sequence>LQAEQRDIIEVEISSLSGSCSEGCIFGGLELKGDIDKRLTGYRFCCNRSNGKIVEANGPILPVILFSRKDYTRAQIRFRLKKK</sequence>
<proteinExistence type="predicted"/>
<dbReference type="AlphaFoldDB" id="A0A0R3S413"/>